<dbReference type="PANTHER" id="PTHR11164">
    <property type="entry name" value="GLUTAMATE CYSTEINE LIGASE"/>
    <property type="match status" value="1"/>
</dbReference>
<sequence length="501" mass="57407">MNFEVKPEYGSYMLELTPTFPYNQYACSLNGIESNMKNRRISISEYLKPNEHLLMIPHFPLLGEGDFAAVMGPLHGADADSDYVPDTIISPFTRFSALTRNIRKRRGSKVNIEVPTFMDENTTIPPTIHMDAMGFGMGSCCLQVTFQAENIEESRILYDQLVVIAPYVMALTAYSPIYRGRLADIDTRWTVISQSVDDRTEAERNGPDRIMKSRYDSVDMFINPDSSYAKYNDLDVRIDQESYDVLRANGIDDMLAKHIAHLFIRDALVTYDDYASYSDTETSEHFENIQSSNWQSVRWKPPTIGGSVEAWRVELRTMEVMLTEFENAAFTVFAGLLCRAILFYNLELYIPMSKVDENMKRAEKRNAILEQKFWFTNCGVPNTSRQAAFPCVCCDCPVHYSEYSILEILDGNKHFPGFIPLIRSYLEVINCSPSTRKTVSKYLDFIHKRATGEILTGAAWMRKFIMSHPSYKHDSIVPQDIIYDMLDRLVKVAIPARPHLL</sequence>
<dbReference type="GO" id="GO:0006750">
    <property type="term" value="P:glutathione biosynthetic process"/>
    <property type="evidence" value="ECO:0007669"/>
    <property type="project" value="UniProtKB-UniRule"/>
</dbReference>
<keyword evidence="5 10" id="KW-0317">Glutathione biosynthesis</keyword>
<accession>D8M124</accession>
<dbReference type="InterPro" id="IPR004308">
    <property type="entry name" value="GCS"/>
</dbReference>
<proteinExistence type="inferred from homology"/>
<dbReference type="FunCoup" id="D8M124">
    <property type="interactions" value="79"/>
</dbReference>
<dbReference type="RefSeq" id="XP_012895811.1">
    <property type="nucleotide sequence ID" value="XM_013040357.1"/>
</dbReference>
<dbReference type="GO" id="GO:0004357">
    <property type="term" value="F:glutamate-cysteine ligase activity"/>
    <property type="evidence" value="ECO:0007669"/>
    <property type="project" value="UniProtKB-UniRule"/>
</dbReference>
<evidence type="ECO:0000256" key="7">
    <source>
        <dbReference type="ARBA" id="ARBA00022840"/>
    </source>
</evidence>
<evidence type="ECO:0000256" key="6">
    <source>
        <dbReference type="ARBA" id="ARBA00022741"/>
    </source>
</evidence>
<keyword evidence="6 10" id="KW-0547">Nucleotide-binding</keyword>
<evidence type="ECO:0000256" key="9">
    <source>
        <dbReference type="ARBA" id="ARBA00032122"/>
    </source>
</evidence>
<evidence type="ECO:0000256" key="2">
    <source>
        <dbReference type="ARBA" id="ARBA00008100"/>
    </source>
</evidence>
<dbReference type="OrthoDB" id="7939818at2759"/>
<dbReference type="AlphaFoldDB" id="D8M124"/>
<dbReference type="Proteomes" id="UP000008312">
    <property type="component" value="Unassembled WGS sequence"/>
</dbReference>
<evidence type="ECO:0000313" key="12">
    <source>
        <dbReference type="Proteomes" id="UP000008312"/>
    </source>
</evidence>
<dbReference type="Gene3D" id="3.30.590.50">
    <property type="match status" value="2"/>
</dbReference>
<evidence type="ECO:0000313" key="11">
    <source>
        <dbReference type="EMBL" id="CBK21763.2"/>
    </source>
</evidence>
<evidence type="ECO:0000256" key="8">
    <source>
        <dbReference type="ARBA" id="ARBA00030585"/>
    </source>
</evidence>
<dbReference type="PANTHER" id="PTHR11164:SF0">
    <property type="entry name" value="GLUTAMATE--CYSTEINE LIGASE CATALYTIC SUBUNIT"/>
    <property type="match status" value="1"/>
</dbReference>
<dbReference type="Gene3D" id="1.10.8.960">
    <property type="match status" value="1"/>
</dbReference>
<dbReference type="GeneID" id="24919104"/>
<dbReference type="GO" id="GO:0005524">
    <property type="term" value="F:ATP binding"/>
    <property type="evidence" value="ECO:0007669"/>
    <property type="project" value="UniProtKB-UniRule"/>
</dbReference>
<organism evidence="11">
    <name type="scientific">Blastocystis hominis</name>
    <dbReference type="NCBI Taxonomy" id="12968"/>
    <lineage>
        <taxon>Eukaryota</taxon>
        <taxon>Sar</taxon>
        <taxon>Stramenopiles</taxon>
        <taxon>Bigyra</taxon>
        <taxon>Opalozoa</taxon>
        <taxon>Opalinata</taxon>
        <taxon>Blastocystidae</taxon>
        <taxon>Blastocystis</taxon>
    </lineage>
</organism>
<evidence type="ECO:0000256" key="5">
    <source>
        <dbReference type="ARBA" id="ARBA00022684"/>
    </source>
</evidence>
<evidence type="ECO:0000256" key="3">
    <source>
        <dbReference type="ARBA" id="ARBA00012220"/>
    </source>
</evidence>
<dbReference type="Pfam" id="PF03074">
    <property type="entry name" value="GCS"/>
    <property type="match status" value="1"/>
</dbReference>
<evidence type="ECO:0000256" key="10">
    <source>
        <dbReference type="RuleBase" id="RU367135"/>
    </source>
</evidence>
<gene>
    <name evidence="11" type="ORF">GSBLH_T00001881001</name>
</gene>
<keyword evidence="7 10" id="KW-0067">ATP-binding</keyword>
<comment type="catalytic activity">
    <reaction evidence="10">
        <text>L-cysteine + L-glutamate + ATP = gamma-L-glutamyl-L-cysteine + ADP + phosphate + H(+)</text>
        <dbReference type="Rhea" id="RHEA:13285"/>
        <dbReference type="ChEBI" id="CHEBI:15378"/>
        <dbReference type="ChEBI" id="CHEBI:29985"/>
        <dbReference type="ChEBI" id="CHEBI:30616"/>
        <dbReference type="ChEBI" id="CHEBI:35235"/>
        <dbReference type="ChEBI" id="CHEBI:43474"/>
        <dbReference type="ChEBI" id="CHEBI:58173"/>
        <dbReference type="ChEBI" id="CHEBI:456216"/>
        <dbReference type="EC" id="6.3.2.2"/>
    </reaction>
</comment>
<comment type="pathway">
    <text evidence="1 10">Sulfur metabolism; glutathione biosynthesis; glutathione from L-cysteine and L-glutamate: step 1/2.</text>
</comment>
<dbReference type="InterPro" id="IPR014746">
    <property type="entry name" value="Gln_synth/guanido_kin_cat_dom"/>
</dbReference>
<dbReference type="InParanoid" id="D8M124"/>
<name>D8M124_BLAHO</name>
<dbReference type="SUPFAM" id="SSF55931">
    <property type="entry name" value="Glutamine synthetase/guanido kinase"/>
    <property type="match status" value="1"/>
</dbReference>
<reference evidence="11" key="1">
    <citation type="submission" date="2010-02" db="EMBL/GenBank/DDBJ databases">
        <title>Sequencing and annotation of the Blastocystis hominis genome.</title>
        <authorList>
            <person name="Wincker P."/>
        </authorList>
    </citation>
    <scope>NUCLEOTIDE SEQUENCE</scope>
    <source>
        <strain evidence="11">Singapore isolate B</strain>
    </source>
</reference>
<keyword evidence="4 10" id="KW-0436">Ligase</keyword>
<dbReference type="OMA" id="IAHMFIR"/>
<keyword evidence="12" id="KW-1185">Reference proteome</keyword>
<protein>
    <recommendedName>
        <fullName evidence="3 10">Glutamate--cysteine ligase</fullName>
        <ecNumber evidence="3 10">6.3.2.2</ecNumber>
    </recommendedName>
    <alternativeName>
        <fullName evidence="9 10">Gamma-ECS</fullName>
    </alternativeName>
    <alternativeName>
        <fullName evidence="8 10">Gamma-glutamylcysteine synthetase</fullName>
    </alternativeName>
</protein>
<comment type="similarity">
    <text evidence="2 10">Belongs to the glutamate--cysteine ligase type 3 family.</text>
</comment>
<evidence type="ECO:0000256" key="4">
    <source>
        <dbReference type="ARBA" id="ARBA00022598"/>
    </source>
</evidence>
<dbReference type="EC" id="6.3.2.2" evidence="3 10"/>
<evidence type="ECO:0000256" key="1">
    <source>
        <dbReference type="ARBA" id="ARBA00005006"/>
    </source>
</evidence>
<dbReference type="EMBL" id="FN668644">
    <property type="protein sequence ID" value="CBK21763.2"/>
    <property type="molecule type" value="Genomic_DNA"/>
</dbReference>
<dbReference type="UniPathway" id="UPA00142">
    <property type="reaction ID" value="UER00209"/>
</dbReference>